<dbReference type="InterPro" id="IPR050508">
    <property type="entry name" value="Methyltransf_Superfamily"/>
</dbReference>
<dbReference type="InterPro" id="IPR041698">
    <property type="entry name" value="Methyltransf_25"/>
</dbReference>
<dbReference type="InParanoid" id="A0A1B1ALH3"/>
<organism evidence="2 3">
    <name type="scientific">Candidatus Viadribacter manganicus</name>
    <dbReference type="NCBI Taxonomy" id="1759059"/>
    <lineage>
        <taxon>Bacteria</taxon>
        <taxon>Pseudomonadati</taxon>
        <taxon>Pseudomonadota</taxon>
        <taxon>Alphaproteobacteria</taxon>
        <taxon>Hyphomonadales</taxon>
        <taxon>Hyphomonadaceae</taxon>
        <taxon>Candidatus Viadribacter</taxon>
    </lineage>
</organism>
<dbReference type="RefSeq" id="WP_066773502.1">
    <property type="nucleotide sequence ID" value="NZ_CP013244.1"/>
</dbReference>
<dbReference type="EMBL" id="CP013244">
    <property type="protein sequence ID" value="ANP47413.1"/>
    <property type="molecule type" value="Genomic_DNA"/>
</dbReference>
<name>A0A1B1ALH3_9PROT</name>
<feature type="domain" description="Methyltransferase" evidence="1">
    <location>
        <begin position="189"/>
        <end position="283"/>
    </location>
</feature>
<sequence>MSLKRDLGRARYAAAQGARVAWYFSQYLLARRISGPFDRPGEPKFEPKAAEGDAQRIRTAFLELFAKDRINIELGLYPAPDDIRLERAVAAMRNTASFFRDLPRVDQRRLERDGTEVREQVRGEQRYPTYYLQNFHYQTGGWLSQDSAKLYDTQVEILFGGAADAMRRVALGSLARAIRGVDQRNVKLLDVASGNGRFLRQVLAAFPRIPATGLDLSPAYCAEARKRLAAWPQIEIVNGAIEQAPFEDASFGAVSCVYLFHELPPRVRRDAARQIARITKPGGAFVFADSIQTGDAADLDRMLEYFPVGFHEPYFSSYLNEDFTALFGEHGFEVEEVELAFLTKVIRFRKR</sequence>
<reference evidence="2 3" key="1">
    <citation type="submission" date="2015-11" db="EMBL/GenBank/DDBJ databases">
        <title>Whole-Genome Sequence of Candidatus Oderbacter manganicum from the National Park Lower Oder Valley, Germany.</title>
        <authorList>
            <person name="Braun B."/>
            <person name="Liere K."/>
            <person name="Szewzyk U."/>
        </authorList>
    </citation>
    <scope>NUCLEOTIDE SEQUENCE [LARGE SCALE GENOMIC DNA]</scope>
    <source>
        <strain evidence="2 3">OTSz_A_272</strain>
    </source>
</reference>
<dbReference type="SUPFAM" id="SSF53335">
    <property type="entry name" value="S-adenosyl-L-methionine-dependent methyltransferases"/>
    <property type="match status" value="1"/>
</dbReference>
<dbReference type="Pfam" id="PF13649">
    <property type="entry name" value="Methyltransf_25"/>
    <property type="match status" value="1"/>
</dbReference>
<dbReference type="CDD" id="cd02440">
    <property type="entry name" value="AdoMet_MTases"/>
    <property type="match status" value="1"/>
</dbReference>
<dbReference type="STRING" id="1759059.ATE48_16595"/>
<protein>
    <recommendedName>
        <fullName evidence="1">Methyltransferase domain-containing protein</fullName>
    </recommendedName>
</protein>
<evidence type="ECO:0000259" key="1">
    <source>
        <dbReference type="Pfam" id="PF13649"/>
    </source>
</evidence>
<dbReference type="PANTHER" id="PTHR42912">
    <property type="entry name" value="METHYLTRANSFERASE"/>
    <property type="match status" value="1"/>
</dbReference>
<keyword evidence="3" id="KW-1185">Reference proteome</keyword>
<evidence type="ECO:0000313" key="2">
    <source>
        <dbReference type="EMBL" id="ANP47413.1"/>
    </source>
</evidence>
<accession>A0A1B1ALH3</accession>
<evidence type="ECO:0000313" key="3">
    <source>
        <dbReference type="Proteomes" id="UP000092498"/>
    </source>
</evidence>
<dbReference type="GO" id="GO:0008168">
    <property type="term" value="F:methyltransferase activity"/>
    <property type="evidence" value="ECO:0007669"/>
    <property type="project" value="TreeGrafter"/>
</dbReference>
<dbReference type="AlphaFoldDB" id="A0A1B1ALH3"/>
<dbReference type="InterPro" id="IPR029063">
    <property type="entry name" value="SAM-dependent_MTases_sf"/>
</dbReference>
<gene>
    <name evidence="2" type="ORF">ATE48_16595</name>
</gene>
<proteinExistence type="predicted"/>
<dbReference type="Gene3D" id="3.40.50.150">
    <property type="entry name" value="Vaccinia Virus protein VP39"/>
    <property type="match status" value="1"/>
</dbReference>
<dbReference type="KEGG" id="cbot:ATE48_16595"/>
<dbReference type="Proteomes" id="UP000092498">
    <property type="component" value="Chromosome"/>
</dbReference>
<dbReference type="OrthoDB" id="9765084at2"/>
<dbReference type="PANTHER" id="PTHR42912:SF81">
    <property type="entry name" value="METHYLTRANSFERASE DOMAIN-CONTAINING PROTEIN"/>
    <property type="match status" value="1"/>
</dbReference>